<evidence type="ECO:0000259" key="11">
    <source>
        <dbReference type="PROSITE" id="PS50928"/>
    </source>
</evidence>
<evidence type="ECO:0000256" key="3">
    <source>
        <dbReference type="ARBA" id="ARBA00022448"/>
    </source>
</evidence>
<keyword evidence="7 9" id="KW-1133">Transmembrane helix</keyword>
<dbReference type="AlphaFoldDB" id="A0AA41Q0I6"/>
<feature type="transmembrane region" description="Helical" evidence="9">
    <location>
        <begin position="87"/>
        <end position="113"/>
    </location>
</feature>
<keyword evidence="13" id="KW-1185">Reference proteome</keyword>
<dbReference type="InterPro" id="IPR000515">
    <property type="entry name" value="MetI-like"/>
</dbReference>
<proteinExistence type="inferred from homology"/>
<accession>A0AA41Q0I6</accession>
<dbReference type="Pfam" id="PF00528">
    <property type="entry name" value="BPD_transp_1"/>
    <property type="match status" value="1"/>
</dbReference>
<keyword evidence="6 9" id="KW-0812">Transmembrane</keyword>
<feature type="transmembrane region" description="Helical" evidence="9">
    <location>
        <begin position="125"/>
        <end position="148"/>
    </location>
</feature>
<gene>
    <name evidence="12" type="primary">pstC</name>
    <name evidence="12" type="ORF">LZ495_17395</name>
</gene>
<dbReference type="InterPro" id="IPR035906">
    <property type="entry name" value="MetI-like_sf"/>
</dbReference>
<dbReference type="RefSeq" id="WP_235053152.1">
    <property type="nucleotide sequence ID" value="NZ_JAKFHA010000009.1"/>
</dbReference>
<evidence type="ECO:0000256" key="8">
    <source>
        <dbReference type="ARBA" id="ARBA00023136"/>
    </source>
</evidence>
<comment type="function">
    <text evidence="10">Part of the binding-protein-dependent transport system for phosphate; probably responsible for the translocation of the substrate across the membrane.</text>
</comment>
<comment type="caution">
    <text evidence="10">Lacks conserved residue(s) required for the propagation of feature annotation.</text>
</comment>
<dbReference type="PROSITE" id="PS50928">
    <property type="entry name" value="ABC_TM1"/>
    <property type="match status" value="1"/>
</dbReference>
<dbReference type="NCBIfam" id="TIGR02138">
    <property type="entry name" value="phosphate_pstC"/>
    <property type="match status" value="1"/>
</dbReference>
<dbReference type="EMBL" id="JAKFHA010000009">
    <property type="protein sequence ID" value="MCF2528982.1"/>
    <property type="molecule type" value="Genomic_DNA"/>
</dbReference>
<dbReference type="SUPFAM" id="SSF161098">
    <property type="entry name" value="MetI-like"/>
    <property type="match status" value="1"/>
</dbReference>
<keyword evidence="3 9" id="KW-0813">Transport</keyword>
<feature type="transmembrane region" description="Helical" evidence="9">
    <location>
        <begin position="34"/>
        <end position="55"/>
    </location>
</feature>
<protein>
    <recommendedName>
        <fullName evidence="10">Phosphate transport system permease protein</fullName>
    </recommendedName>
</protein>
<dbReference type="GO" id="GO:0005886">
    <property type="term" value="C:plasma membrane"/>
    <property type="evidence" value="ECO:0007669"/>
    <property type="project" value="UniProtKB-SubCell"/>
</dbReference>
<comment type="similarity">
    <text evidence="2 10">Belongs to the binding-protein-dependent transport system permease family. CysTW subfamily.</text>
</comment>
<dbReference type="PANTHER" id="PTHR30425:SF1">
    <property type="entry name" value="PHOSPHATE TRANSPORT SYSTEM PERMEASE PROTEIN PSTC"/>
    <property type="match status" value="1"/>
</dbReference>
<name>A0AA41Q0I6_9ACTN</name>
<keyword evidence="5 10" id="KW-0592">Phosphate transport</keyword>
<dbReference type="GO" id="GO:0006817">
    <property type="term" value="P:phosphate ion transport"/>
    <property type="evidence" value="ECO:0007669"/>
    <property type="project" value="UniProtKB-KW"/>
</dbReference>
<feature type="domain" description="ABC transmembrane type-1" evidence="11">
    <location>
        <begin position="88"/>
        <end position="323"/>
    </location>
</feature>
<comment type="subcellular location">
    <subcellularLocation>
        <location evidence="1 9">Cell membrane</location>
        <topology evidence="1 9">Multi-pass membrane protein</topology>
    </subcellularLocation>
</comment>
<evidence type="ECO:0000256" key="6">
    <source>
        <dbReference type="ARBA" id="ARBA00022692"/>
    </source>
</evidence>
<sequence>MSTAPLDAPALDVPADVPRRVVVRRSRADQAYRWTTRLAACTVLALLGAIGLYLLRRGYNAIDAVGWDFLTEDRWAPREGVIGVRGLLSGTVLVALIALAVAVPIALTGALYITEYAPAKLRRTLTSLVDLMAAVPSIVYGLFGFFLLQPQLIPVSRRLAENAGFLPVFEVHKLEGSTRFADGQFASSLFIAGVVVACMVIPICCAVMREVFSQAPAGEKEGALALGATRWGVIRSVVLPFGRGGIIGGVMLGLGRALGETIAVAIVLSFDTGFTIRVLEGTGSTISTLIILKFGEADEFALSALMAAGLTLFTMTLLVNVVAGWVIAKSRSGSGTDI</sequence>
<evidence type="ECO:0000256" key="2">
    <source>
        <dbReference type="ARBA" id="ARBA00007069"/>
    </source>
</evidence>
<comment type="caution">
    <text evidence="12">The sequence shown here is derived from an EMBL/GenBank/DDBJ whole genome shotgun (WGS) entry which is preliminary data.</text>
</comment>
<dbReference type="GO" id="GO:0005315">
    <property type="term" value="F:phosphate transmembrane transporter activity"/>
    <property type="evidence" value="ECO:0007669"/>
    <property type="project" value="InterPro"/>
</dbReference>
<feature type="transmembrane region" description="Helical" evidence="9">
    <location>
        <begin position="189"/>
        <end position="212"/>
    </location>
</feature>
<reference evidence="12" key="1">
    <citation type="submission" date="2022-01" db="EMBL/GenBank/DDBJ databases">
        <title>Genome-Based Taxonomic Classification of the Phylum Actinobacteria.</title>
        <authorList>
            <person name="Gao Y."/>
        </authorList>
    </citation>
    <scope>NUCLEOTIDE SEQUENCE</scope>
    <source>
        <strain evidence="12">KLBMP 8922</strain>
    </source>
</reference>
<evidence type="ECO:0000256" key="1">
    <source>
        <dbReference type="ARBA" id="ARBA00004651"/>
    </source>
</evidence>
<dbReference type="PANTHER" id="PTHR30425">
    <property type="entry name" value="PHOSPHATE TRANSPORT SYSTEM PERMEASE PROTEIN PST"/>
    <property type="match status" value="1"/>
</dbReference>
<keyword evidence="8 9" id="KW-0472">Membrane</keyword>
<keyword evidence="4 10" id="KW-1003">Cell membrane</keyword>
<dbReference type="Gene3D" id="1.10.3720.10">
    <property type="entry name" value="MetI-like"/>
    <property type="match status" value="1"/>
</dbReference>
<evidence type="ECO:0000256" key="4">
    <source>
        <dbReference type="ARBA" id="ARBA00022475"/>
    </source>
</evidence>
<feature type="transmembrane region" description="Helical" evidence="9">
    <location>
        <begin position="300"/>
        <end position="328"/>
    </location>
</feature>
<evidence type="ECO:0000256" key="7">
    <source>
        <dbReference type="ARBA" id="ARBA00022989"/>
    </source>
</evidence>
<evidence type="ECO:0000313" key="12">
    <source>
        <dbReference type="EMBL" id="MCF2528982.1"/>
    </source>
</evidence>
<evidence type="ECO:0000256" key="10">
    <source>
        <dbReference type="RuleBase" id="RU363054"/>
    </source>
</evidence>
<evidence type="ECO:0000256" key="9">
    <source>
        <dbReference type="RuleBase" id="RU363032"/>
    </source>
</evidence>
<dbReference type="InterPro" id="IPR051124">
    <property type="entry name" value="Phosphate_Transport_Permease"/>
</dbReference>
<evidence type="ECO:0000313" key="13">
    <source>
        <dbReference type="Proteomes" id="UP001165378"/>
    </source>
</evidence>
<dbReference type="CDD" id="cd06261">
    <property type="entry name" value="TM_PBP2"/>
    <property type="match status" value="1"/>
</dbReference>
<evidence type="ECO:0000256" key="5">
    <source>
        <dbReference type="ARBA" id="ARBA00022592"/>
    </source>
</evidence>
<dbReference type="InterPro" id="IPR011864">
    <property type="entry name" value="Phosphate_PstC"/>
</dbReference>
<dbReference type="Proteomes" id="UP001165378">
    <property type="component" value="Unassembled WGS sequence"/>
</dbReference>
<organism evidence="12 13">
    <name type="scientific">Yinghuangia soli</name>
    <dbReference type="NCBI Taxonomy" id="2908204"/>
    <lineage>
        <taxon>Bacteria</taxon>
        <taxon>Bacillati</taxon>
        <taxon>Actinomycetota</taxon>
        <taxon>Actinomycetes</taxon>
        <taxon>Kitasatosporales</taxon>
        <taxon>Streptomycetaceae</taxon>
        <taxon>Yinghuangia</taxon>
    </lineage>
</organism>